<gene>
    <name evidence="1" type="ORF">DF3PB_220023</name>
</gene>
<evidence type="ECO:0000313" key="1">
    <source>
        <dbReference type="EMBL" id="SUS05886.1"/>
    </source>
</evidence>
<sequence length="94" mass="10398">MDRTEALAALAAAGLSASIREWCVGQSIMVVSTPRMRGGLRTCSRMVYLYPEADGSWTIDDCGYGEFDETRHRSLESAVASVLAQVRRLPSWTR</sequence>
<proteinExistence type="predicted"/>
<protein>
    <submittedName>
        <fullName evidence="1">Uncharacterized protein</fullName>
    </submittedName>
</protein>
<reference evidence="1" key="1">
    <citation type="submission" date="2018-07" db="EMBL/GenBank/DDBJ databases">
        <authorList>
            <person name="Quirk P.G."/>
            <person name="Krulwich T.A."/>
        </authorList>
    </citation>
    <scope>NUCLEOTIDE SEQUENCE</scope>
</reference>
<dbReference type="EMBL" id="UIDG01000135">
    <property type="protein sequence ID" value="SUS05886.1"/>
    <property type="molecule type" value="Genomic_DNA"/>
</dbReference>
<organism evidence="1">
    <name type="scientific">metagenome</name>
    <dbReference type="NCBI Taxonomy" id="256318"/>
    <lineage>
        <taxon>unclassified sequences</taxon>
        <taxon>metagenomes</taxon>
    </lineage>
</organism>
<dbReference type="AlphaFoldDB" id="A0A380TBR1"/>
<name>A0A380TBR1_9ZZZZ</name>
<accession>A0A380TBR1</accession>